<keyword evidence="2" id="KW-1185">Reference proteome</keyword>
<sequence>MRSLEMRYRDLVAEVERVDHAKVNADQLTELYRRLDQLDYELRTTVAHGLRREQLTRLSEVAADKLSAREAHAKVARDVAQAAVARQAQAAQSSIATRSQARSYRM</sequence>
<name>A0ABZ1YRP7_9NOCA</name>
<dbReference type="RefSeq" id="WP_327097812.1">
    <property type="nucleotide sequence ID" value="NZ_CP109149.1"/>
</dbReference>
<dbReference type="EMBL" id="CP109441">
    <property type="protein sequence ID" value="WUV44404.1"/>
    <property type="molecule type" value="Genomic_DNA"/>
</dbReference>
<evidence type="ECO:0000313" key="2">
    <source>
        <dbReference type="Proteomes" id="UP001432062"/>
    </source>
</evidence>
<organism evidence="1 2">
    <name type="scientific">Nocardia vinacea</name>
    <dbReference type="NCBI Taxonomy" id="96468"/>
    <lineage>
        <taxon>Bacteria</taxon>
        <taxon>Bacillati</taxon>
        <taxon>Actinomycetota</taxon>
        <taxon>Actinomycetes</taxon>
        <taxon>Mycobacteriales</taxon>
        <taxon>Nocardiaceae</taxon>
        <taxon>Nocardia</taxon>
    </lineage>
</organism>
<proteinExistence type="predicted"/>
<protein>
    <submittedName>
        <fullName evidence="1">Uncharacterized protein</fullName>
    </submittedName>
</protein>
<accession>A0ABZ1YRP7</accession>
<evidence type="ECO:0000313" key="1">
    <source>
        <dbReference type="EMBL" id="WUV44404.1"/>
    </source>
</evidence>
<reference evidence="1" key="1">
    <citation type="submission" date="2022-10" db="EMBL/GenBank/DDBJ databases">
        <title>The complete genomes of actinobacterial strains from the NBC collection.</title>
        <authorList>
            <person name="Joergensen T.S."/>
            <person name="Alvarez Arevalo M."/>
            <person name="Sterndorff E.B."/>
            <person name="Faurdal D."/>
            <person name="Vuksanovic O."/>
            <person name="Mourched A.-S."/>
            <person name="Charusanti P."/>
            <person name="Shaw S."/>
            <person name="Blin K."/>
            <person name="Weber T."/>
        </authorList>
    </citation>
    <scope>NUCLEOTIDE SEQUENCE</scope>
    <source>
        <strain evidence="1">NBC_01482</strain>
    </source>
</reference>
<dbReference type="Proteomes" id="UP001432062">
    <property type="component" value="Chromosome"/>
</dbReference>
<gene>
    <name evidence="1" type="ORF">OG563_35310</name>
</gene>